<dbReference type="PANTHER" id="PTHR23301">
    <property type="entry name" value="CHITIN BINDING PERITROPHIN-A"/>
    <property type="match status" value="1"/>
</dbReference>
<dbReference type="InterPro" id="IPR051940">
    <property type="entry name" value="Chitin_bind-dev_reg"/>
</dbReference>
<evidence type="ECO:0000256" key="4">
    <source>
        <dbReference type="ARBA" id="ARBA00022737"/>
    </source>
</evidence>
<keyword evidence="1" id="KW-0217">Developmental protein</keyword>
<evidence type="ECO:0000259" key="7">
    <source>
        <dbReference type="PROSITE" id="PS50940"/>
    </source>
</evidence>
<sequence length="667" mass="75815">MNGRCLPANQFPECDDRELDYIREVTRLLAEAQHFCANGAGVYRAETTDPRGVCIREALVCHPNRRDAIPAVCSNGYTLTKELECVLASVPCPYPPEYITPIRQFLLRRMCQAEQTLETRMPSKQLEHNSCTSWYVTCSPQPSVIHCKSGEVFDVSLRKCRRWTTSDTCAISEVCRDHEWQSVPLGECQSQFVYCEGSRGRLYTCAEGLVLSDGHCRPRQTVRKCAVCRMKERRPARSCDECVHGSSFPINCRDYMYCTGEYYEMFSCPPNTRWNPQTKQCGYDPTCVSVGLQEFLARTALLGRAVVKWIISNSLVNVPRMNDFHIQKTVQHITFAKPDIGVTGDEKELKCVRGTCSLNEYGDQILPPPPNRGVVPAPPQAKYGVPEFVAPSCKGSFRIADQYDCARFWECGPSGRFQSMTCAPGTVYDHRTQQCVRGQCVAPTTCLENSFLPLEKCGHYKTCYNGQWIDARCQYGKRFVNGKCSSEDCDSHNYGENHYDQMKCRTGAVRPHPTNQRYYMFCQYGQWTERSCPEGALFNWKVLGCVLSQQQGPDYKPECYDGETRPVNNECSLYEECIRGQWTRRTCPYGQKFHNGFCIAGSCTGPSQYCRESSGMEGYRRVEHDCSKYYQCVHGKWMERPCGPGTVFNERISVCDHARNVPKCGGY</sequence>
<evidence type="ECO:0000313" key="8">
    <source>
        <dbReference type="EMBL" id="VDO71570.1"/>
    </source>
</evidence>
<feature type="domain" description="Chitin-binding type-2" evidence="7">
    <location>
        <begin position="236"/>
        <end position="289"/>
    </location>
</feature>
<keyword evidence="3" id="KW-0732">Signal</keyword>
<evidence type="ECO:0000256" key="3">
    <source>
        <dbReference type="ARBA" id="ARBA00022729"/>
    </source>
</evidence>
<dbReference type="SUPFAM" id="SSF57625">
    <property type="entry name" value="Invertebrate chitin-binding proteins"/>
    <property type="match status" value="4"/>
</dbReference>
<dbReference type="SMART" id="SM00494">
    <property type="entry name" value="ChtBD2"/>
    <property type="match status" value="8"/>
</dbReference>
<gene>
    <name evidence="8" type="ORF">HPBE_LOCUS7279</name>
</gene>
<keyword evidence="2" id="KW-0147">Chitin-binding</keyword>
<evidence type="ECO:0000256" key="6">
    <source>
        <dbReference type="ARBA" id="ARBA00023180"/>
    </source>
</evidence>
<accession>A0A3P7XC10</accession>
<name>A0A3P7XC10_HELPZ</name>
<dbReference type="OrthoDB" id="5846329at2759"/>
<keyword evidence="6" id="KW-0325">Glycoprotein</keyword>
<feature type="domain" description="Chitin-binding type-2" evidence="7">
    <location>
        <begin position="108"/>
        <end position="171"/>
    </location>
</feature>
<reference evidence="10" key="2">
    <citation type="submission" date="2019-09" db="UniProtKB">
        <authorList>
            <consortium name="WormBaseParasite"/>
        </authorList>
    </citation>
    <scope>IDENTIFICATION</scope>
</reference>
<evidence type="ECO:0000313" key="10">
    <source>
        <dbReference type="WBParaSite" id="HPBE_0000727801-mRNA-1"/>
    </source>
</evidence>
<organism evidence="8">
    <name type="scientific">Heligmosomoides polygyrus</name>
    <name type="common">Parasitic roundworm</name>
    <dbReference type="NCBI Taxonomy" id="6339"/>
    <lineage>
        <taxon>Eukaryota</taxon>
        <taxon>Metazoa</taxon>
        <taxon>Ecdysozoa</taxon>
        <taxon>Nematoda</taxon>
        <taxon>Chromadorea</taxon>
        <taxon>Rhabditida</taxon>
        <taxon>Rhabditina</taxon>
        <taxon>Rhabditomorpha</taxon>
        <taxon>Strongyloidea</taxon>
        <taxon>Heligmosomidae</taxon>
        <taxon>Heligmosomoides</taxon>
    </lineage>
</organism>
<keyword evidence="5" id="KW-1015">Disulfide bond</keyword>
<dbReference type="Gene3D" id="2.170.140.10">
    <property type="entry name" value="Chitin binding domain"/>
    <property type="match status" value="3"/>
</dbReference>
<dbReference type="InterPro" id="IPR036508">
    <property type="entry name" value="Chitin-bd_dom_sf"/>
</dbReference>
<dbReference type="PROSITE" id="PS50940">
    <property type="entry name" value="CHIT_BIND_II"/>
    <property type="match status" value="5"/>
</dbReference>
<dbReference type="WBParaSite" id="HPBE_0000727801-mRNA-1">
    <property type="protein sequence ID" value="HPBE_0000727801-mRNA-1"/>
    <property type="gene ID" value="HPBE_0000727801"/>
</dbReference>
<dbReference type="Proteomes" id="UP000050761">
    <property type="component" value="Unassembled WGS sequence"/>
</dbReference>
<feature type="domain" description="Chitin-binding type-2" evidence="7">
    <location>
        <begin position="607"/>
        <end position="666"/>
    </location>
</feature>
<proteinExistence type="predicted"/>
<dbReference type="EMBL" id="UZAH01025847">
    <property type="protein sequence ID" value="VDO71570.1"/>
    <property type="molecule type" value="Genomic_DNA"/>
</dbReference>
<evidence type="ECO:0000256" key="1">
    <source>
        <dbReference type="ARBA" id="ARBA00022473"/>
    </source>
</evidence>
<evidence type="ECO:0000313" key="9">
    <source>
        <dbReference type="Proteomes" id="UP000050761"/>
    </source>
</evidence>
<evidence type="ECO:0000256" key="2">
    <source>
        <dbReference type="ARBA" id="ARBA00022669"/>
    </source>
</evidence>
<dbReference type="GO" id="GO:0005576">
    <property type="term" value="C:extracellular region"/>
    <property type="evidence" value="ECO:0007669"/>
    <property type="project" value="InterPro"/>
</dbReference>
<dbReference type="PANTHER" id="PTHR23301:SF0">
    <property type="entry name" value="CHITIN-BINDING TYPE-2 DOMAIN-CONTAINING PROTEIN-RELATED"/>
    <property type="match status" value="1"/>
</dbReference>
<feature type="domain" description="Chitin-binding type-2" evidence="7">
    <location>
        <begin position="390"/>
        <end position="435"/>
    </location>
</feature>
<dbReference type="InterPro" id="IPR002557">
    <property type="entry name" value="Chitin-bd_dom"/>
</dbReference>
<dbReference type="Pfam" id="PF01607">
    <property type="entry name" value="CBM_14"/>
    <property type="match status" value="3"/>
</dbReference>
<protein>
    <submittedName>
        <fullName evidence="10">Chitin-binding type-2 domain-containing protein</fullName>
    </submittedName>
</protein>
<reference evidence="8 9" key="1">
    <citation type="submission" date="2018-11" db="EMBL/GenBank/DDBJ databases">
        <authorList>
            <consortium name="Pathogen Informatics"/>
        </authorList>
    </citation>
    <scope>NUCLEOTIDE SEQUENCE [LARGE SCALE GENOMIC DNA]</scope>
</reference>
<dbReference type="GO" id="GO:0008061">
    <property type="term" value="F:chitin binding"/>
    <property type="evidence" value="ECO:0007669"/>
    <property type="project" value="UniProtKB-KW"/>
</dbReference>
<keyword evidence="4" id="KW-0677">Repeat</keyword>
<evidence type="ECO:0000256" key="5">
    <source>
        <dbReference type="ARBA" id="ARBA00023157"/>
    </source>
</evidence>
<feature type="domain" description="Chitin-binding type-2" evidence="7">
    <location>
        <begin position="501"/>
        <end position="561"/>
    </location>
</feature>
<dbReference type="AlphaFoldDB" id="A0A3P7XC10"/>
<keyword evidence="9" id="KW-1185">Reference proteome</keyword>